<accession>A0ABU1LHU7</accession>
<evidence type="ECO:0000313" key="1">
    <source>
        <dbReference type="EMBL" id="MDR6406302.1"/>
    </source>
</evidence>
<gene>
    <name evidence="1" type="ORF">J2781_003259</name>
</gene>
<sequence>MKTDICTIENSTIIVNNEIIFESETEIFSEFAKETYKSLELNYPKFHKMDNLSKLAFLASEVILKDDDHCRTALVFANKSSSLDTDFKYQESINSQENYFPSPAVFVYTLPNICVGEISIKHQMQTENAFFVLDEFDENFLNDYSAQILQSGKADKVLCGWVELYQESYKAFVYLLTL</sequence>
<dbReference type="EMBL" id="JAVDQS010000010">
    <property type="protein sequence ID" value="MDR6406302.1"/>
    <property type="molecule type" value="Genomic_DNA"/>
</dbReference>
<dbReference type="Proteomes" id="UP001184853">
    <property type="component" value="Unassembled WGS sequence"/>
</dbReference>
<evidence type="ECO:0008006" key="3">
    <source>
        <dbReference type="Google" id="ProtNLM"/>
    </source>
</evidence>
<organism evidence="1 2">
    <name type="scientific">Chryseobacterium geocarposphaerae</name>
    <dbReference type="NCBI Taxonomy" id="1416776"/>
    <lineage>
        <taxon>Bacteria</taxon>
        <taxon>Pseudomonadati</taxon>
        <taxon>Bacteroidota</taxon>
        <taxon>Flavobacteriia</taxon>
        <taxon>Flavobacteriales</taxon>
        <taxon>Weeksellaceae</taxon>
        <taxon>Chryseobacterium group</taxon>
        <taxon>Chryseobacterium</taxon>
    </lineage>
</organism>
<dbReference type="RefSeq" id="WP_181898083.1">
    <property type="nucleotide sequence ID" value="NZ_JAVDQS010000010.1"/>
</dbReference>
<reference evidence="1 2" key="1">
    <citation type="submission" date="2023-07" db="EMBL/GenBank/DDBJ databases">
        <title>Sorghum-associated microbial communities from plants grown in Nebraska, USA.</title>
        <authorList>
            <person name="Schachtman D."/>
        </authorList>
    </citation>
    <scope>NUCLEOTIDE SEQUENCE [LARGE SCALE GENOMIC DNA]</scope>
    <source>
        <strain evidence="1 2">DS1709</strain>
    </source>
</reference>
<comment type="caution">
    <text evidence="1">The sequence shown here is derived from an EMBL/GenBank/DDBJ whole genome shotgun (WGS) entry which is preliminary data.</text>
</comment>
<evidence type="ECO:0000313" key="2">
    <source>
        <dbReference type="Proteomes" id="UP001184853"/>
    </source>
</evidence>
<keyword evidence="2" id="KW-1185">Reference proteome</keyword>
<proteinExistence type="predicted"/>
<protein>
    <recommendedName>
        <fullName evidence="3">3-oxoacyl-ACP synthase</fullName>
    </recommendedName>
</protein>
<name>A0ABU1LHU7_9FLAO</name>